<dbReference type="Gene3D" id="2.80.10.50">
    <property type="match status" value="2"/>
</dbReference>
<dbReference type="SUPFAM" id="SSF50370">
    <property type="entry name" value="Ricin B-like lectins"/>
    <property type="match status" value="2"/>
</dbReference>
<dbReference type="AlphaFoldDB" id="A0A5B1LMD0"/>
<protein>
    <recommendedName>
        <fullName evidence="3">Ricin B lectin domain-containing protein</fullName>
    </recommendedName>
</protein>
<accession>A0A5B1LMD0</accession>
<feature type="chain" id="PRO_5023129915" description="Ricin B lectin domain-containing protein" evidence="2">
    <location>
        <begin position="33"/>
        <end position="761"/>
    </location>
</feature>
<dbReference type="SMART" id="SM00458">
    <property type="entry name" value="RICIN"/>
    <property type="match status" value="2"/>
</dbReference>
<dbReference type="InterPro" id="IPR006311">
    <property type="entry name" value="TAT_signal"/>
</dbReference>
<evidence type="ECO:0000313" key="4">
    <source>
        <dbReference type="EMBL" id="KAA1421832.1"/>
    </source>
</evidence>
<feature type="region of interest" description="Disordered" evidence="1">
    <location>
        <begin position="309"/>
        <end position="328"/>
    </location>
</feature>
<sequence length="761" mass="80068">MNFTTTTTRRRARAAALGLLATILAAPAAVIAAPASTAAPAAPAGASSVVGEVTQTMTYGGRTITVRMQPFALRGPDFEVLLQQADGSLVPQSVGAERGYLGSVDGDPTAVSTAIRRSDGVLEGTVTFDRGATWFFRDGDVYYTRGLTQPTTFKWPSSTTESRNVSTGAGQAGTTTYRWDIGYDLSYDWFTDPTVGSSVDVALDAVEAEVAEMAGLYIQDAMLRPALGRVIIRADATANPYADGTDLLGKVSDEWADNQADSNSDVVMLRSTPDSGGGVAWIGTAGSDWTGASVLGSYADPVVTRHEVGHNWSGRDNHTNGPEGPTVMSGNQFNRFDGTELSAIFRHRDYQQTHQATPPFTPLGTFDVPVPPYAALDLVDNVDARVSRRFRPLANDHDANGDKLTVLSVEPTSHLGGKVSVFNNAITYTGPHVAAADTIDWVKYVVRDATGKTATGVAIFRVDPYVAPPAASTWADVPVFANTKYELTNRQSDYLAAVKAESPATPGLVQRPTHNNFSKFRFTPTGTGTSYYVKNAGTGNCVGTDGALVVQQACDSSVGQRWRVAQHPKGGAALVNVGSGQCLTPKDDNMTIGAVLAQATCSLKLNHAWDVAVPAVSTWPAAAPADPTKQYQLRNGLSGLFAGLPAGSGGYEELVQRAKGIGARFSFTANGDGTWAIREVSTNQCVDGYGSSDAGTWSCHSGDNQKWKVLQHPAGGVALVNVDTGTCLAPAGDATTAGTLLVRRTCDGSPAVQWSPSVVTP</sequence>
<dbReference type="EMBL" id="VUJV01000001">
    <property type="protein sequence ID" value="KAA1421832.1"/>
    <property type="molecule type" value="Genomic_DNA"/>
</dbReference>
<organism evidence="4 5">
    <name type="scientific">Nocardioides humilatus</name>
    <dbReference type="NCBI Taxonomy" id="2607660"/>
    <lineage>
        <taxon>Bacteria</taxon>
        <taxon>Bacillati</taxon>
        <taxon>Actinomycetota</taxon>
        <taxon>Actinomycetes</taxon>
        <taxon>Propionibacteriales</taxon>
        <taxon>Nocardioidaceae</taxon>
        <taxon>Nocardioides</taxon>
    </lineage>
</organism>
<reference evidence="4 5" key="1">
    <citation type="submission" date="2019-09" db="EMBL/GenBank/DDBJ databases">
        <title>Nocardioides panacisoli sp. nov., isolated from the soil of a ginseng field.</title>
        <authorList>
            <person name="Cho C."/>
        </authorList>
    </citation>
    <scope>NUCLEOTIDE SEQUENCE [LARGE SCALE GENOMIC DNA]</scope>
    <source>
        <strain evidence="4 5">BN130099</strain>
    </source>
</reference>
<evidence type="ECO:0000313" key="5">
    <source>
        <dbReference type="Proteomes" id="UP000325003"/>
    </source>
</evidence>
<keyword evidence="2" id="KW-0732">Signal</keyword>
<comment type="caution">
    <text evidence="4">The sequence shown here is derived from an EMBL/GenBank/DDBJ whole genome shotgun (WGS) entry which is preliminary data.</text>
</comment>
<evidence type="ECO:0000256" key="1">
    <source>
        <dbReference type="SAM" id="MobiDB-lite"/>
    </source>
</evidence>
<dbReference type="Proteomes" id="UP000325003">
    <property type="component" value="Unassembled WGS sequence"/>
</dbReference>
<dbReference type="PROSITE" id="PS50231">
    <property type="entry name" value="RICIN_B_LECTIN"/>
    <property type="match status" value="2"/>
</dbReference>
<reference evidence="4 5" key="2">
    <citation type="submission" date="2019-09" db="EMBL/GenBank/DDBJ databases">
        <authorList>
            <person name="Jin C."/>
        </authorList>
    </citation>
    <scope>NUCLEOTIDE SEQUENCE [LARGE SCALE GENOMIC DNA]</scope>
    <source>
        <strain evidence="4 5">BN130099</strain>
    </source>
</reference>
<feature type="domain" description="Ricin B lectin" evidence="3">
    <location>
        <begin position="483"/>
        <end position="612"/>
    </location>
</feature>
<feature type="compositionally biased region" description="Basic and acidic residues" evidence="1">
    <location>
        <begin position="309"/>
        <end position="318"/>
    </location>
</feature>
<dbReference type="InterPro" id="IPR035992">
    <property type="entry name" value="Ricin_B-like_lectins"/>
</dbReference>
<proteinExistence type="predicted"/>
<dbReference type="Gene3D" id="3.40.390.10">
    <property type="entry name" value="Collagenase (Catalytic Domain)"/>
    <property type="match status" value="1"/>
</dbReference>
<keyword evidence="5" id="KW-1185">Reference proteome</keyword>
<name>A0A5B1LMD0_9ACTN</name>
<feature type="signal peptide" evidence="2">
    <location>
        <begin position="1"/>
        <end position="32"/>
    </location>
</feature>
<dbReference type="InterPro" id="IPR000772">
    <property type="entry name" value="Ricin_B_lectin"/>
</dbReference>
<dbReference type="CDD" id="cd00161">
    <property type="entry name" value="beta-trefoil_Ricin-like"/>
    <property type="match status" value="2"/>
</dbReference>
<gene>
    <name evidence="4" type="ORF">F0U44_06065</name>
</gene>
<evidence type="ECO:0000259" key="3">
    <source>
        <dbReference type="SMART" id="SM00458"/>
    </source>
</evidence>
<dbReference type="RefSeq" id="WP_149727293.1">
    <property type="nucleotide sequence ID" value="NZ_VUJV01000001.1"/>
</dbReference>
<dbReference type="Pfam" id="PF17963">
    <property type="entry name" value="Big_9"/>
    <property type="match status" value="1"/>
</dbReference>
<dbReference type="Pfam" id="PF14200">
    <property type="entry name" value="RicinB_lectin_2"/>
    <property type="match status" value="2"/>
</dbReference>
<dbReference type="Pfam" id="PF00652">
    <property type="entry name" value="Ricin_B_lectin"/>
    <property type="match status" value="1"/>
</dbReference>
<dbReference type="PROSITE" id="PS51318">
    <property type="entry name" value="TAT"/>
    <property type="match status" value="1"/>
</dbReference>
<dbReference type="InterPro" id="IPR024079">
    <property type="entry name" value="MetalloPept_cat_dom_sf"/>
</dbReference>
<feature type="domain" description="Ricin B lectin" evidence="3">
    <location>
        <begin position="629"/>
        <end position="757"/>
    </location>
</feature>
<evidence type="ECO:0000256" key="2">
    <source>
        <dbReference type="SAM" id="SignalP"/>
    </source>
</evidence>
<dbReference type="GO" id="GO:0008237">
    <property type="term" value="F:metallopeptidase activity"/>
    <property type="evidence" value="ECO:0007669"/>
    <property type="project" value="InterPro"/>
</dbReference>